<name>A0A6P8FWQ7_CLUHA</name>
<dbReference type="PANTHER" id="PTHR12302">
    <property type="entry name" value="EBNA2 BINDING PROTEIN P100"/>
    <property type="match status" value="1"/>
</dbReference>
<evidence type="ECO:0000313" key="4">
    <source>
        <dbReference type="RefSeq" id="XP_031432338.1"/>
    </source>
</evidence>
<organism evidence="3 4">
    <name type="scientific">Clupea harengus</name>
    <name type="common">Atlantic herring</name>
    <dbReference type="NCBI Taxonomy" id="7950"/>
    <lineage>
        <taxon>Eukaryota</taxon>
        <taxon>Metazoa</taxon>
        <taxon>Chordata</taxon>
        <taxon>Craniata</taxon>
        <taxon>Vertebrata</taxon>
        <taxon>Euteleostomi</taxon>
        <taxon>Actinopterygii</taxon>
        <taxon>Neopterygii</taxon>
        <taxon>Teleostei</taxon>
        <taxon>Clupei</taxon>
        <taxon>Clupeiformes</taxon>
        <taxon>Clupeoidei</taxon>
        <taxon>Clupeidae</taxon>
        <taxon>Clupea</taxon>
    </lineage>
</organism>
<keyword evidence="3" id="KW-1185">Reference proteome</keyword>
<dbReference type="RefSeq" id="XP_031432338.1">
    <property type="nucleotide sequence ID" value="XM_031576478.1"/>
</dbReference>
<dbReference type="GO" id="GO:0016301">
    <property type="term" value="F:kinase activity"/>
    <property type="evidence" value="ECO:0007669"/>
    <property type="project" value="UniProtKB-KW"/>
</dbReference>
<dbReference type="FunFam" id="2.30.30.140:FF:000018">
    <property type="entry name" value="Serine/threonine-protein kinase 31"/>
    <property type="match status" value="1"/>
</dbReference>
<dbReference type="GO" id="GO:0005737">
    <property type="term" value="C:cytoplasm"/>
    <property type="evidence" value="ECO:0007669"/>
    <property type="project" value="TreeGrafter"/>
</dbReference>
<dbReference type="PROSITE" id="PS50304">
    <property type="entry name" value="TUDOR"/>
    <property type="match status" value="1"/>
</dbReference>
<evidence type="ECO:0000259" key="2">
    <source>
        <dbReference type="PROSITE" id="PS50304"/>
    </source>
</evidence>
<gene>
    <name evidence="4" type="primary">LOC105911427</name>
</gene>
<dbReference type="Gene3D" id="2.40.50.90">
    <property type="match status" value="1"/>
</dbReference>
<evidence type="ECO:0000313" key="3">
    <source>
        <dbReference type="Proteomes" id="UP000515152"/>
    </source>
</evidence>
<dbReference type="Proteomes" id="UP000515152">
    <property type="component" value="Chromosome 11"/>
</dbReference>
<dbReference type="Pfam" id="PF00567">
    <property type="entry name" value="TUDOR"/>
    <property type="match status" value="1"/>
</dbReference>
<dbReference type="PANTHER" id="PTHR12302:SF3">
    <property type="entry name" value="SERINE_THREONINE-PROTEIN KINASE 31"/>
    <property type="match status" value="1"/>
</dbReference>
<keyword evidence="4" id="KW-0418">Kinase</keyword>
<feature type="coiled-coil region" evidence="1">
    <location>
        <begin position="267"/>
        <end position="337"/>
    </location>
</feature>
<evidence type="ECO:0000256" key="1">
    <source>
        <dbReference type="SAM" id="Coils"/>
    </source>
</evidence>
<dbReference type="KEGG" id="char:105911427"/>
<dbReference type="InterPro" id="IPR002999">
    <property type="entry name" value="Tudor"/>
</dbReference>
<feature type="domain" description="Tudor" evidence="2">
    <location>
        <begin position="56"/>
        <end position="114"/>
    </location>
</feature>
<keyword evidence="4" id="KW-0808">Transferase</keyword>
<dbReference type="SUPFAM" id="SSF63748">
    <property type="entry name" value="Tudor/PWWP/MBT"/>
    <property type="match status" value="1"/>
</dbReference>
<sequence length="382" mass="43629">MDPSRVETEQMELVGVTHVGDAMTFWAQNVDDEDLVEAIGRALSVKCDIAPKVEGKPSTQKIYAARFSEDQFWYRCIVQQQTEDKFHVFYVDYGNSETVAGSVLVELPDELQSAPLAKKYRFWGFHPPSDQDAAHLQQGKAFLQDLINGKKLRLRKKSVCFDGTVLVQAFQGNLNVGEEVLKMQFARFSVPAGQESPRSPPAAAAAPQDTPPLWSLLPMDRPGQGDSAAACLPKLRPTLTEQAPQVCREKSTATILLPANSLKKQVEQELLEESDQLREELKWLQKGVQSGVEDNQKLQEEKSFLQQKVQDLGAQLRKQVEQELLEETTLRQELKKLQKGCRVEWRIIRNFRRRRASCSREFKTWAHSYGSKWSRNYWKRLH</sequence>
<accession>A0A6P8FWQ7</accession>
<keyword evidence="1" id="KW-0175">Coiled coil</keyword>
<dbReference type="GeneID" id="105911427"/>
<proteinExistence type="predicted"/>
<dbReference type="SMART" id="SM00333">
    <property type="entry name" value="TUDOR"/>
    <property type="match status" value="1"/>
</dbReference>
<dbReference type="Gene3D" id="2.30.30.140">
    <property type="match status" value="1"/>
</dbReference>
<dbReference type="AlphaFoldDB" id="A0A6P8FWQ7"/>
<dbReference type="OrthoDB" id="10023235at2759"/>
<reference evidence="4" key="1">
    <citation type="submission" date="2025-08" db="UniProtKB">
        <authorList>
            <consortium name="RefSeq"/>
        </authorList>
    </citation>
    <scope>IDENTIFICATION</scope>
</reference>
<dbReference type="InterPro" id="IPR035437">
    <property type="entry name" value="SNase_OB-fold_sf"/>
</dbReference>
<protein>
    <submittedName>
        <fullName evidence="4">Serine/threonine-protein kinase 31 isoform X1</fullName>
    </submittedName>
</protein>